<sequence length="31" mass="3229">MKFKGGFAEKDGVKFAVAQMGSSIVDVPGRA</sequence>
<dbReference type="AlphaFoldDB" id="X0U0J1"/>
<accession>X0U0J1</accession>
<proteinExistence type="predicted"/>
<comment type="caution">
    <text evidence="1">The sequence shown here is derived from an EMBL/GenBank/DDBJ whole genome shotgun (WGS) entry which is preliminary data.</text>
</comment>
<dbReference type="EMBL" id="BARS01011138">
    <property type="protein sequence ID" value="GAF99338.1"/>
    <property type="molecule type" value="Genomic_DNA"/>
</dbReference>
<gene>
    <name evidence="1" type="ORF">S01H1_20371</name>
</gene>
<evidence type="ECO:0000313" key="1">
    <source>
        <dbReference type="EMBL" id="GAF99338.1"/>
    </source>
</evidence>
<feature type="non-terminal residue" evidence="1">
    <location>
        <position position="31"/>
    </location>
</feature>
<reference evidence="1" key="1">
    <citation type="journal article" date="2014" name="Front. Microbiol.">
        <title>High frequency of phylogenetically diverse reductive dehalogenase-homologous genes in deep subseafloor sedimentary metagenomes.</title>
        <authorList>
            <person name="Kawai M."/>
            <person name="Futagami T."/>
            <person name="Toyoda A."/>
            <person name="Takaki Y."/>
            <person name="Nishi S."/>
            <person name="Hori S."/>
            <person name="Arai W."/>
            <person name="Tsubouchi T."/>
            <person name="Morono Y."/>
            <person name="Uchiyama I."/>
            <person name="Ito T."/>
            <person name="Fujiyama A."/>
            <person name="Inagaki F."/>
            <person name="Takami H."/>
        </authorList>
    </citation>
    <scope>NUCLEOTIDE SEQUENCE</scope>
    <source>
        <strain evidence="1">Expedition CK06-06</strain>
    </source>
</reference>
<organism evidence="1">
    <name type="scientific">marine sediment metagenome</name>
    <dbReference type="NCBI Taxonomy" id="412755"/>
    <lineage>
        <taxon>unclassified sequences</taxon>
        <taxon>metagenomes</taxon>
        <taxon>ecological metagenomes</taxon>
    </lineage>
</organism>
<protein>
    <submittedName>
        <fullName evidence="1">Uncharacterized protein</fullName>
    </submittedName>
</protein>
<name>X0U0J1_9ZZZZ</name>